<organism evidence="2 3">
    <name type="scientific">Phytophthora megakarya</name>
    <dbReference type="NCBI Taxonomy" id="4795"/>
    <lineage>
        <taxon>Eukaryota</taxon>
        <taxon>Sar</taxon>
        <taxon>Stramenopiles</taxon>
        <taxon>Oomycota</taxon>
        <taxon>Peronosporomycetes</taxon>
        <taxon>Peronosporales</taxon>
        <taxon>Peronosporaceae</taxon>
        <taxon>Phytophthora</taxon>
    </lineage>
</organism>
<protein>
    <submittedName>
        <fullName evidence="2">Uncharacterized protein</fullName>
    </submittedName>
</protein>
<keyword evidence="3" id="KW-1185">Reference proteome</keyword>
<feature type="compositionally biased region" description="Acidic residues" evidence="1">
    <location>
        <begin position="20"/>
        <end position="29"/>
    </location>
</feature>
<reference evidence="3" key="1">
    <citation type="submission" date="2017-03" db="EMBL/GenBank/DDBJ databases">
        <title>Phytopthora megakarya and P. palmivora, two closely related causual agents of cacao black pod achieved similar genome size and gene model numbers by different mechanisms.</title>
        <authorList>
            <person name="Ali S."/>
            <person name="Shao J."/>
            <person name="Larry D.J."/>
            <person name="Kronmiller B."/>
            <person name="Shen D."/>
            <person name="Strem M.D."/>
            <person name="Melnick R.L."/>
            <person name="Guiltinan M.J."/>
            <person name="Tyler B.M."/>
            <person name="Meinhardt L.W."/>
            <person name="Bailey B.A."/>
        </authorList>
    </citation>
    <scope>NUCLEOTIDE SEQUENCE [LARGE SCALE GENOMIC DNA]</scope>
    <source>
        <strain evidence="3">zdho120</strain>
    </source>
</reference>
<evidence type="ECO:0000313" key="2">
    <source>
        <dbReference type="EMBL" id="OWY91256.1"/>
    </source>
</evidence>
<dbReference type="OrthoDB" id="125940at2759"/>
<proteinExistence type="predicted"/>
<evidence type="ECO:0000313" key="3">
    <source>
        <dbReference type="Proteomes" id="UP000198211"/>
    </source>
</evidence>
<evidence type="ECO:0000256" key="1">
    <source>
        <dbReference type="SAM" id="MobiDB-lite"/>
    </source>
</evidence>
<gene>
    <name evidence="2" type="ORF">PHMEG_00040239</name>
</gene>
<name>A0A225UF86_9STRA</name>
<dbReference type="EMBL" id="NBNE01020683">
    <property type="protein sequence ID" value="OWY91256.1"/>
    <property type="molecule type" value="Genomic_DNA"/>
</dbReference>
<feature type="region of interest" description="Disordered" evidence="1">
    <location>
        <begin position="1"/>
        <end position="29"/>
    </location>
</feature>
<accession>A0A225UF86</accession>
<sequence length="131" mass="14662">MSRPFPSEVPAGIESRTGVDDEGPLTEEDLPTTSFVERVVIGDEETAFTGVSNAIVDVLAKRKLNGEEQYLVWTASYEVCWRRVASLLPDYKVLIDAFEDEERQALGWPELRRSARLVDANAAADEDELLF</sequence>
<dbReference type="AlphaFoldDB" id="A0A225UF86"/>
<dbReference type="Proteomes" id="UP000198211">
    <property type="component" value="Unassembled WGS sequence"/>
</dbReference>
<comment type="caution">
    <text evidence="2">The sequence shown here is derived from an EMBL/GenBank/DDBJ whole genome shotgun (WGS) entry which is preliminary data.</text>
</comment>